<dbReference type="PANTHER" id="PTHR34138">
    <property type="entry name" value="CELL SHAPE-DETERMINING PROTEIN MREC"/>
    <property type="match status" value="1"/>
</dbReference>
<gene>
    <name evidence="8" type="ORF">HHL22_13325</name>
</gene>
<evidence type="ECO:0000256" key="6">
    <source>
        <dbReference type="SAM" id="Phobius"/>
    </source>
</evidence>
<keyword evidence="3" id="KW-0133">Cell shape</keyword>
<dbReference type="GO" id="GO:0008360">
    <property type="term" value="P:regulation of cell shape"/>
    <property type="evidence" value="ECO:0007669"/>
    <property type="project" value="UniProtKB-KW"/>
</dbReference>
<dbReference type="InterPro" id="IPR042175">
    <property type="entry name" value="Cell/Rod_MreC_2"/>
</dbReference>
<evidence type="ECO:0000313" key="8">
    <source>
        <dbReference type="EMBL" id="NML66188.1"/>
    </source>
</evidence>
<dbReference type="AlphaFoldDB" id="A0A7Y0AF38"/>
<evidence type="ECO:0000256" key="3">
    <source>
        <dbReference type="ARBA" id="ARBA00022960"/>
    </source>
</evidence>
<comment type="similarity">
    <text evidence="1">Belongs to the MreC family.</text>
</comment>
<evidence type="ECO:0000256" key="2">
    <source>
        <dbReference type="ARBA" id="ARBA00013855"/>
    </source>
</evidence>
<keyword evidence="6" id="KW-0812">Transmembrane</keyword>
<dbReference type="GO" id="GO:0005886">
    <property type="term" value="C:plasma membrane"/>
    <property type="evidence" value="ECO:0007669"/>
    <property type="project" value="TreeGrafter"/>
</dbReference>
<dbReference type="Gene3D" id="2.40.10.350">
    <property type="entry name" value="Rod shape-determining protein MreC, domain 2"/>
    <property type="match status" value="1"/>
</dbReference>
<protein>
    <recommendedName>
        <fullName evidence="2">Cell shape-determining protein MreC</fullName>
    </recommendedName>
    <alternativeName>
        <fullName evidence="4">Cell shape protein MreC</fullName>
    </alternativeName>
</protein>
<evidence type="ECO:0000256" key="1">
    <source>
        <dbReference type="ARBA" id="ARBA00009369"/>
    </source>
</evidence>
<dbReference type="InterPro" id="IPR042177">
    <property type="entry name" value="Cell/Rod_1"/>
</dbReference>
<feature type="domain" description="Rod shape-determining protein MreC beta-barrel core" evidence="7">
    <location>
        <begin position="162"/>
        <end position="309"/>
    </location>
</feature>
<proteinExistence type="inferred from homology"/>
<dbReference type="InterPro" id="IPR007221">
    <property type="entry name" value="MreC"/>
</dbReference>
<accession>A0A7Y0AF38</accession>
<feature type="compositionally biased region" description="Low complexity" evidence="5">
    <location>
        <begin position="330"/>
        <end position="347"/>
    </location>
</feature>
<keyword evidence="6" id="KW-1133">Transmembrane helix</keyword>
<feature type="region of interest" description="Disordered" evidence="5">
    <location>
        <begin position="326"/>
        <end position="355"/>
    </location>
</feature>
<evidence type="ECO:0000259" key="7">
    <source>
        <dbReference type="Pfam" id="PF04085"/>
    </source>
</evidence>
<sequence length="426" mass="45748">MRNLIAFVLRYQGVMLFVLLEVVSLFLFITNSSYQRAAFFNSANAYAGAVLTRRTEVADYFRLGELNQQLLAENARLHQQLFPPDFAHREADSLPVGRDTLGRLVYRHLRPRLAAPALGAAGPAKASGSPPPLAPRYPDTLLLGDTRLPTRSAAYPLVPARVVNNSLRSVDNYLTLNVGAADGVQTGQGVLAPGGVVGRIKSVSAHYATVTSLLNSKTAVAARLKRDGTFGSLRWPGDDYRYALLDYIPRQNKLMRGDTVLTSGYNAVFPEGVFIGTVADFVKEPDKNFWTVQVRLGVDFSRLVYVYVVHNRASTERDSLETALTQELNPPKGTAAKPAAKGTKPAPSSGPVRYVPQTGLVNKIEAARQEGLAQARAEYAAKAAAEAKARAAAEKLAKAKAAAEAKAKAAKAAQASDATPSPPPQP</sequence>
<dbReference type="PANTHER" id="PTHR34138:SF1">
    <property type="entry name" value="CELL SHAPE-DETERMINING PROTEIN MREC"/>
    <property type="match status" value="1"/>
</dbReference>
<dbReference type="RefSeq" id="WP_169531850.1">
    <property type="nucleotide sequence ID" value="NZ_JABBGH010000002.1"/>
</dbReference>
<keyword evidence="9" id="KW-1185">Reference proteome</keyword>
<evidence type="ECO:0000256" key="4">
    <source>
        <dbReference type="ARBA" id="ARBA00032089"/>
    </source>
</evidence>
<dbReference type="InterPro" id="IPR055342">
    <property type="entry name" value="MreC_beta-barrel_core"/>
</dbReference>
<dbReference type="Proteomes" id="UP000559626">
    <property type="component" value="Unassembled WGS sequence"/>
</dbReference>
<evidence type="ECO:0000256" key="5">
    <source>
        <dbReference type="SAM" id="MobiDB-lite"/>
    </source>
</evidence>
<keyword evidence="6" id="KW-0472">Membrane</keyword>
<dbReference type="Pfam" id="PF04085">
    <property type="entry name" value="MreC"/>
    <property type="match status" value="1"/>
</dbReference>
<feature type="compositionally biased region" description="Basic and acidic residues" evidence="5">
    <location>
        <begin position="394"/>
        <end position="407"/>
    </location>
</feature>
<evidence type="ECO:0000313" key="9">
    <source>
        <dbReference type="Proteomes" id="UP000559626"/>
    </source>
</evidence>
<dbReference type="Gene3D" id="2.40.10.340">
    <property type="entry name" value="Rod shape-determining protein MreC, domain 1"/>
    <property type="match status" value="1"/>
</dbReference>
<reference evidence="8 9" key="1">
    <citation type="submission" date="2020-04" db="EMBL/GenBank/DDBJ databases">
        <title>Hymenobacter polaris sp. nov., isolated from Arctic soil.</title>
        <authorList>
            <person name="Dahal R.H."/>
        </authorList>
    </citation>
    <scope>NUCLEOTIDE SEQUENCE [LARGE SCALE GENOMIC DNA]</scope>
    <source>
        <strain evidence="8 9">RP-2-7</strain>
    </source>
</reference>
<comment type="caution">
    <text evidence="8">The sequence shown here is derived from an EMBL/GenBank/DDBJ whole genome shotgun (WGS) entry which is preliminary data.</text>
</comment>
<feature type="transmembrane region" description="Helical" evidence="6">
    <location>
        <begin position="7"/>
        <end position="29"/>
    </location>
</feature>
<dbReference type="EMBL" id="JABBGH010000002">
    <property type="protein sequence ID" value="NML66188.1"/>
    <property type="molecule type" value="Genomic_DNA"/>
</dbReference>
<feature type="region of interest" description="Disordered" evidence="5">
    <location>
        <begin position="394"/>
        <end position="426"/>
    </location>
</feature>
<name>A0A7Y0AF38_9BACT</name>
<organism evidence="8 9">
    <name type="scientific">Hymenobacter polaris</name>
    <dbReference type="NCBI Taxonomy" id="2682546"/>
    <lineage>
        <taxon>Bacteria</taxon>
        <taxon>Pseudomonadati</taxon>
        <taxon>Bacteroidota</taxon>
        <taxon>Cytophagia</taxon>
        <taxon>Cytophagales</taxon>
        <taxon>Hymenobacteraceae</taxon>
        <taxon>Hymenobacter</taxon>
    </lineage>
</organism>